<evidence type="ECO:0000259" key="2">
    <source>
        <dbReference type="Pfam" id="PF25597"/>
    </source>
</evidence>
<feature type="domain" description="Retroviral polymerase SH3-like" evidence="2">
    <location>
        <begin position="38"/>
        <end position="96"/>
    </location>
</feature>
<dbReference type="Pfam" id="PF25597">
    <property type="entry name" value="SH3_retrovirus"/>
    <property type="match status" value="1"/>
</dbReference>
<evidence type="ECO:0000313" key="4">
    <source>
        <dbReference type="Proteomes" id="UP000032141"/>
    </source>
</evidence>
<name>A0A0D2ZUC8_BRAOL</name>
<dbReference type="HOGENOM" id="CLU_1020658_0_0_1"/>
<reference evidence="3" key="1">
    <citation type="journal article" date="2014" name="Genome Biol.">
        <title>Transcriptome and methylome profiling reveals relics of genome dominance in the mesopolyploid Brassica oleracea.</title>
        <authorList>
            <person name="Parkin I.A."/>
            <person name="Koh C."/>
            <person name="Tang H."/>
            <person name="Robinson S.J."/>
            <person name="Kagale S."/>
            <person name="Clarke W.E."/>
            <person name="Town C.D."/>
            <person name="Nixon J."/>
            <person name="Krishnakumar V."/>
            <person name="Bidwell S.L."/>
            <person name="Denoeud F."/>
            <person name="Belcram H."/>
            <person name="Links M.G."/>
            <person name="Just J."/>
            <person name="Clarke C."/>
            <person name="Bender T."/>
            <person name="Huebert T."/>
            <person name="Mason A.S."/>
            <person name="Pires J.C."/>
            <person name="Barker G."/>
            <person name="Moore J."/>
            <person name="Walley P.G."/>
            <person name="Manoli S."/>
            <person name="Batley J."/>
            <person name="Edwards D."/>
            <person name="Nelson M.N."/>
            <person name="Wang X."/>
            <person name="Paterson A.H."/>
            <person name="King G."/>
            <person name="Bancroft I."/>
            <person name="Chalhoub B."/>
            <person name="Sharpe A.G."/>
        </authorList>
    </citation>
    <scope>NUCLEOTIDE SEQUENCE [LARGE SCALE GENOMIC DNA]</scope>
    <source>
        <strain evidence="3">cv. TO1000</strain>
    </source>
</reference>
<reference evidence="3" key="2">
    <citation type="submission" date="2015-06" db="UniProtKB">
        <authorList>
            <consortium name="EnsemblPlants"/>
        </authorList>
    </citation>
    <scope>IDENTIFICATION</scope>
</reference>
<dbReference type="AlphaFoldDB" id="A0A0D2ZUC8"/>
<sequence length="273" mass="31379">MTTATMLRLVERDTNKVVVVSVTAPVIEEEKDVEWTSAYVHIDDAARSKLDSKSKKCYFIGYGNAEFGYRFWDDENRKIIRSKNVVFNEEALYKDKLREGSEKKEPGAVDLEDILTPELPQDTATAEEEISQDESGEAEESDDSEVVPYTPVTELRRSSKIIRKPVRFSPSLNYILLTDRGEPDCYDEAMQVDETIKWELAMNDEMDSLLSNHTWELADLPKEKKALHNKRLHRIIFNFHNAGFHGKETDSHRDLVFGFLHGASLFVTESLKR</sequence>
<dbReference type="Proteomes" id="UP000032141">
    <property type="component" value="Unassembled WGS sequence"/>
</dbReference>
<protein>
    <recommendedName>
        <fullName evidence="2">Retroviral polymerase SH3-like domain-containing protein</fullName>
    </recommendedName>
</protein>
<dbReference type="OMA" id="TEYTHEH"/>
<dbReference type="Gramene" id="Bo01235s020.1">
    <property type="protein sequence ID" value="Bo01235s020.1"/>
    <property type="gene ID" value="Bo01235s020"/>
</dbReference>
<dbReference type="eggNOG" id="KOG0017">
    <property type="taxonomic scope" value="Eukaryota"/>
</dbReference>
<feature type="compositionally biased region" description="Basic and acidic residues" evidence="1">
    <location>
        <begin position="98"/>
        <end position="107"/>
    </location>
</feature>
<dbReference type="InterPro" id="IPR057670">
    <property type="entry name" value="SH3_retrovirus"/>
</dbReference>
<feature type="compositionally biased region" description="Acidic residues" evidence="1">
    <location>
        <begin position="125"/>
        <end position="145"/>
    </location>
</feature>
<dbReference type="STRING" id="109376.A0A0D2ZUC8"/>
<evidence type="ECO:0000313" key="3">
    <source>
        <dbReference type="EnsemblPlants" id="Bo01235s020.1"/>
    </source>
</evidence>
<keyword evidence="4" id="KW-1185">Reference proteome</keyword>
<dbReference type="EnsemblPlants" id="Bo01235s020.1">
    <property type="protein sequence ID" value="Bo01235s020.1"/>
    <property type="gene ID" value="Bo01235s020"/>
</dbReference>
<organism evidence="3 4">
    <name type="scientific">Brassica oleracea var. oleracea</name>
    <dbReference type="NCBI Taxonomy" id="109376"/>
    <lineage>
        <taxon>Eukaryota</taxon>
        <taxon>Viridiplantae</taxon>
        <taxon>Streptophyta</taxon>
        <taxon>Embryophyta</taxon>
        <taxon>Tracheophyta</taxon>
        <taxon>Spermatophyta</taxon>
        <taxon>Magnoliopsida</taxon>
        <taxon>eudicotyledons</taxon>
        <taxon>Gunneridae</taxon>
        <taxon>Pentapetalae</taxon>
        <taxon>rosids</taxon>
        <taxon>malvids</taxon>
        <taxon>Brassicales</taxon>
        <taxon>Brassicaceae</taxon>
        <taxon>Brassiceae</taxon>
        <taxon>Brassica</taxon>
    </lineage>
</organism>
<feature type="region of interest" description="Disordered" evidence="1">
    <location>
        <begin position="98"/>
        <end position="148"/>
    </location>
</feature>
<accession>A0A0D2ZUC8</accession>
<proteinExistence type="predicted"/>
<evidence type="ECO:0000256" key="1">
    <source>
        <dbReference type="SAM" id="MobiDB-lite"/>
    </source>
</evidence>